<proteinExistence type="predicted"/>
<evidence type="ECO:0000259" key="4">
    <source>
        <dbReference type="Pfam" id="PF00931"/>
    </source>
</evidence>
<protein>
    <submittedName>
        <fullName evidence="6">Uncharacterized protein</fullName>
    </submittedName>
</protein>
<evidence type="ECO:0000256" key="1">
    <source>
        <dbReference type="ARBA" id="ARBA00022614"/>
    </source>
</evidence>
<dbReference type="InterPro" id="IPR042197">
    <property type="entry name" value="Apaf_helical"/>
</dbReference>
<dbReference type="STRING" id="3818.A0A445DDS6"/>
<dbReference type="Gene3D" id="3.80.10.10">
    <property type="entry name" value="Ribonuclease Inhibitor"/>
    <property type="match status" value="2"/>
</dbReference>
<dbReference type="PROSITE" id="PS51450">
    <property type="entry name" value="LRR"/>
    <property type="match status" value="1"/>
</dbReference>
<dbReference type="SUPFAM" id="SSF52058">
    <property type="entry name" value="L domain-like"/>
    <property type="match status" value="2"/>
</dbReference>
<dbReference type="Pfam" id="PF00931">
    <property type="entry name" value="NB-ARC"/>
    <property type="match status" value="1"/>
</dbReference>
<sequence>MTQFAEGDYEDGNEVGGFGVGERVEEGGAGGVGIGEDTVKLPVVLSPSAVAREDFAGKMVVSIVGDTIAKIIERLNSLNIFGKNSTTIAENIKLHLLCIKEEPENSDAATPRWITDVTDAVIDLWDLLDDLNLPPADASVPPKQSTMATFFSLYKPTPRGLLLKLEQIENRLQRIATDSTKLPVKSNKKLTDSDVQGGEIEFVGRKEAKERWIKRILEPTRVDNGNFPVFAIVGIQGIGKTRFAEHVCNDDSIISKFGSVIWIDGIRDDEFYAESVLNRVNGAIHEFVMKKKMMKLEEKENDSIVMEENLDLGEAVSEENRFLLVLDDFANENREEWVKLQQKLVEAYDSSGGAILVTTRSYLVVDIISPKFRERLRKLSEEDSWALFEQVVGGQGEGGGPSESNIRDTQMKIVKKCCGVPLAIIKMARILRSREVKESETEYLVEEFMQEMQLMYYNELPSWHLKQCFSYLSFIFSTPYNGVDAEMLIKHWMAEGYLGPVNMYCCSSPQYPQPEDLGLDCIREFSRRSIFWDTNWCSVYYDLMRELSKYVAGKENFHIHMYNNDKTVKETIRRVELTDDFDVSNSRLKSLLSNNTNLRAVSFNMSLLDTWSLRILDEVKLSWSLCAFKSLRVLKLSELGMKMLPISIGELKSLRYLNLSRNNMKKLPNSICKLKHLQTLVLSRCHRLRELPHDLNRLKNLRHLEIEECTHLTHMPKMKTLTNLQTLSQFVASSSQNYKNIQDFGDLISLNNLRGKLEISHLERLKFKEGEDGHAYLKDKQYLKHLILKWNHEDEEEEEEEDDNNNNNDQICLGHLKPHANLQELHIVGYRGRQFSDWLWSLENLVEFNLYNCSTCESLPPLDGFPKLKILKLQRLDSLQYITDRVGDCSELGLELLKELSISDCPKLSSWWKGRTCSIAIFGSISEMIIRYCPELGCMPLYPNLDNRLVLEGSSVKPLLETINHTSASNSSLLPDSDLVSNSSPPLSKLKYLSMITVEEQSLLPEDWAKNLISLEYLYISDKKSLTSRKRSEKTSLMRCFKQLSSLKDMVIKNCRRLDLPDEEWEGLQSLKYLAMEEIMELKSLPEGIKHLTSLKDLFITNCPELTTLTEVIGDLTSLEWLSIRDCHKLAMLPQSMSKLTSLWSLRVDNCPLLLPRCYLNKEQDGDLALQMKINACYSWIFQYGTEDSGEGSILPANESLRENGGGGPTLPVDGTLREDDSGRPVLLEDGTLRENGSGGLEKNHDRSFGNSTTSPDKCRPHGRKCCAPSTEPADGRTVGGDAKQRRSEDR</sequence>
<dbReference type="InterPro" id="IPR032675">
    <property type="entry name" value="LRR_dom_sf"/>
</dbReference>
<dbReference type="InterPro" id="IPR027417">
    <property type="entry name" value="P-loop_NTPase"/>
</dbReference>
<evidence type="ECO:0000256" key="2">
    <source>
        <dbReference type="ARBA" id="ARBA00022821"/>
    </source>
</evidence>
<dbReference type="Pfam" id="PF25019">
    <property type="entry name" value="LRR_R13L1-DRL21"/>
    <property type="match status" value="1"/>
</dbReference>
<dbReference type="InterPro" id="IPR001611">
    <property type="entry name" value="Leu-rich_rpt"/>
</dbReference>
<keyword evidence="2" id="KW-0611">Plant defense</keyword>
<dbReference type="Gene3D" id="1.10.8.430">
    <property type="entry name" value="Helical domain of apoptotic protease-activating factors"/>
    <property type="match status" value="1"/>
</dbReference>
<name>A0A445DDS6_ARAHY</name>
<dbReference type="GO" id="GO:0043531">
    <property type="term" value="F:ADP binding"/>
    <property type="evidence" value="ECO:0007669"/>
    <property type="project" value="InterPro"/>
</dbReference>
<dbReference type="InterPro" id="IPR002182">
    <property type="entry name" value="NB-ARC"/>
</dbReference>
<evidence type="ECO:0000313" key="6">
    <source>
        <dbReference type="EMBL" id="RYR61309.1"/>
    </source>
</evidence>
<gene>
    <name evidence="6" type="ORF">Ahy_A04g018466</name>
</gene>
<dbReference type="Gene3D" id="3.40.50.300">
    <property type="entry name" value="P-loop containing nucleotide triphosphate hydrolases"/>
    <property type="match status" value="1"/>
</dbReference>
<dbReference type="GO" id="GO:0006952">
    <property type="term" value="P:defense response"/>
    <property type="evidence" value="ECO:0007669"/>
    <property type="project" value="UniProtKB-KW"/>
</dbReference>
<evidence type="ECO:0000313" key="7">
    <source>
        <dbReference type="Proteomes" id="UP000289738"/>
    </source>
</evidence>
<evidence type="ECO:0000259" key="5">
    <source>
        <dbReference type="Pfam" id="PF25019"/>
    </source>
</evidence>
<feature type="region of interest" description="Disordered" evidence="3">
    <location>
        <begin position="1193"/>
        <end position="1291"/>
    </location>
</feature>
<reference evidence="6 7" key="1">
    <citation type="submission" date="2019-01" db="EMBL/GenBank/DDBJ databases">
        <title>Sequencing of cultivated peanut Arachis hypogaea provides insights into genome evolution and oil improvement.</title>
        <authorList>
            <person name="Chen X."/>
        </authorList>
    </citation>
    <scope>NUCLEOTIDE SEQUENCE [LARGE SCALE GENOMIC DNA]</scope>
    <source>
        <strain evidence="7">cv. Fuhuasheng</strain>
        <tissue evidence="6">Leaves</tissue>
    </source>
</reference>
<organism evidence="6 7">
    <name type="scientific">Arachis hypogaea</name>
    <name type="common">Peanut</name>
    <dbReference type="NCBI Taxonomy" id="3818"/>
    <lineage>
        <taxon>Eukaryota</taxon>
        <taxon>Viridiplantae</taxon>
        <taxon>Streptophyta</taxon>
        <taxon>Embryophyta</taxon>
        <taxon>Tracheophyta</taxon>
        <taxon>Spermatophyta</taxon>
        <taxon>Magnoliopsida</taxon>
        <taxon>eudicotyledons</taxon>
        <taxon>Gunneridae</taxon>
        <taxon>Pentapetalae</taxon>
        <taxon>rosids</taxon>
        <taxon>fabids</taxon>
        <taxon>Fabales</taxon>
        <taxon>Fabaceae</taxon>
        <taxon>Papilionoideae</taxon>
        <taxon>50 kb inversion clade</taxon>
        <taxon>dalbergioids sensu lato</taxon>
        <taxon>Dalbergieae</taxon>
        <taxon>Pterocarpus clade</taxon>
        <taxon>Arachis</taxon>
    </lineage>
</organism>
<dbReference type="SUPFAM" id="SSF52540">
    <property type="entry name" value="P-loop containing nucleoside triphosphate hydrolases"/>
    <property type="match status" value="1"/>
</dbReference>
<feature type="domain" description="NB-ARC" evidence="4">
    <location>
        <begin position="224"/>
        <end position="393"/>
    </location>
</feature>
<dbReference type="PRINTS" id="PR00364">
    <property type="entry name" value="DISEASERSIST"/>
</dbReference>
<dbReference type="EMBL" id="SDMP01000004">
    <property type="protein sequence ID" value="RYR61309.1"/>
    <property type="molecule type" value="Genomic_DNA"/>
</dbReference>
<dbReference type="InterPro" id="IPR056789">
    <property type="entry name" value="LRR_R13L1-DRL21"/>
</dbReference>
<comment type="caution">
    <text evidence="6">The sequence shown here is derived from an EMBL/GenBank/DDBJ whole genome shotgun (WGS) entry which is preliminary data.</text>
</comment>
<dbReference type="PANTHER" id="PTHR36766:SF70">
    <property type="entry name" value="DISEASE RESISTANCE PROTEIN RGA4"/>
    <property type="match status" value="1"/>
</dbReference>
<dbReference type="Proteomes" id="UP000289738">
    <property type="component" value="Chromosome A04"/>
</dbReference>
<evidence type="ECO:0000256" key="3">
    <source>
        <dbReference type="SAM" id="MobiDB-lite"/>
    </source>
</evidence>
<dbReference type="PANTHER" id="PTHR36766">
    <property type="entry name" value="PLANT BROAD-SPECTRUM MILDEW RESISTANCE PROTEIN RPW8"/>
    <property type="match status" value="1"/>
</dbReference>
<feature type="domain" description="R13L1/DRL21-like LRR repeat region" evidence="5">
    <location>
        <begin position="746"/>
        <end position="875"/>
    </location>
</feature>
<keyword evidence="1" id="KW-0433">Leucine-rich repeat</keyword>
<keyword evidence="7" id="KW-1185">Reference proteome</keyword>
<accession>A0A445DDS6</accession>